<protein>
    <recommendedName>
        <fullName evidence="4">Desmoplakin SH3 domain-containing protein</fullName>
    </recommendedName>
</protein>
<keyword evidence="2" id="KW-0677">Repeat</keyword>
<accession>A0AA85KBN6</accession>
<keyword evidence="1" id="KW-0597">Phosphoprotein</keyword>
<evidence type="ECO:0000259" key="4">
    <source>
        <dbReference type="Pfam" id="PF17902"/>
    </source>
</evidence>
<dbReference type="Gene3D" id="2.30.30.40">
    <property type="entry name" value="SH3 Domains"/>
    <property type="match status" value="1"/>
</dbReference>
<dbReference type="WBParaSite" id="TREG1_71950.1">
    <property type="protein sequence ID" value="TREG1_71950.1"/>
    <property type="gene ID" value="TREG1_71950"/>
</dbReference>
<feature type="region of interest" description="Disordered" evidence="3">
    <location>
        <begin position="2094"/>
        <end position="2113"/>
    </location>
</feature>
<feature type="region of interest" description="Disordered" evidence="3">
    <location>
        <begin position="353"/>
        <end position="372"/>
    </location>
</feature>
<dbReference type="InterPro" id="IPR041615">
    <property type="entry name" value="Desmoplakin_SH3"/>
</dbReference>
<feature type="compositionally biased region" description="Basic and acidic residues" evidence="3">
    <location>
        <begin position="309"/>
        <end position="321"/>
    </location>
</feature>
<evidence type="ECO:0000313" key="6">
    <source>
        <dbReference type="WBParaSite" id="TREG1_71950.1"/>
    </source>
</evidence>
<reference evidence="6" key="2">
    <citation type="submission" date="2023-11" db="UniProtKB">
        <authorList>
            <consortium name="WormBaseParasite"/>
        </authorList>
    </citation>
    <scope>IDENTIFICATION</scope>
</reference>
<organism evidence="5 6">
    <name type="scientific">Trichobilharzia regenti</name>
    <name type="common">Nasal bird schistosome</name>
    <dbReference type="NCBI Taxonomy" id="157069"/>
    <lineage>
        <taxon>Eukaryota</taxon>
        <taxon>Metazoa</taxon>
        <taxon>Spiralia</taxon>
        <taxon>Lophotrochozoa</taxon>
        <taxon>Platyhelminthes</taxon>
        <taxon>Trematoda</taxon>
        <taxon>Digenea</taxon>
        <taxon>Strigeidida</taxon>
        <taxon>Schistosomatoidea</taxon>
        <taxon>Schistosomatidae</taxon>
        <taxon>Trichobilharzia</taxon>
    </lineage>
</organism>
<sequence length="2214" mass="253843">MTGPYRVESIQLTDYLKNLENACESPNFGYTHQGLEDEMERQQRIEGSSNWIRESVTSTNHDILNQISYITERVQTNKDCLHYLAGITSMEDIYSDVSAFNAKRALRLIMENTDNKFWRKKLSGSVNRCWQNLGKYSELATIHLKNAADFHQFYYDARHLEVKLNDRHKRFLHNRSRFAEMNHEFYTNSSKELRDWLRSQFDHLNYMVNRSKQLIEQSKSLVPIYLRTNRIKSPVNAIMLCDYETPKFKFTAGERIILIDNMAGGIDGKKKFILRTTTAQKDDEFTVSGESTNITSDAIDTATETDIESGSRTEEIDDRSSDSNNTYNYLRYTSPRISTMPYWNFGHGQHIGSTEESSTEQTTTTYTENVSPLGQSSSKLQWHIRSLDGKTEALVPSVCVWIPSPDMEAQEKAIKLYKVILDNWNYIIDEQLKICLEFFTVLLQRFLESDGLTTDDDEAFKRFLNNLVFSLTEPPTAEAENFNKEFLRLIDETREHWNRTKTFGTRMPGGIHLRRTEIAVFQSLLDWNKAHMRTIKQYEQENIIPVDLTQKLNDLQEQSFHMMETVSLVNDLALKDKKKLDSLLNQLRIWNKQTKDKNQFNLYPLSSSSDDEWLSSSGSEYINSESTYESVDEIETSYLLQQQQKSKHGTTKPHFTSSLHFPHKTFILPSIFTYDEDLASSCTTSEEIQSIDGTTTPTTVSSSSCTTDDEIEDYQKYHTTKQDFYRIPSSEDILDESKNYVTTLNKQILLTLEPPVAGGGKYKPMIYKSRKYIDTKDGGGYSVVYIEVAPTEETTTVLDQTDENFTASKVSKSIQVDDLSKRTRFTRRTWIEKQHVEEAKSLTKIEESARIIHTKPGKSETKDGSVQVSPIIHNIECSTEDYLLSRYALSITTTKQTIEKDNKSIQTIEHSDDFIYAVQQFAHVKEITEEEFNRIIQQEALKLKSKNKENQSSQTDDIIYKEIKYEQTVKETSDSATKLTGDFASQSKITPKLTDRHEYYVKQGNAKSTMTDMDTMDDKVHAVKEPPVRKQETTAVIQDTGAKHKQPKKECITEYKQSANIHYIEDEGMHLTEIFQEQSDKSSEKKSTKEKVTVSDISKSHVSDLVDKVVCTPEFSYSSVSVQSSLPVTVIDNSHGLQLSTSIPSPYVTSASHMVSASRDVALVLCDSSSYHLIGHESLPVPVIEEEVPLDSGDLEWELVDDHLKVLQPSLINISVQTEEQYIQRSESHHEFLRSVSASQTTLHTAINRKNFSVQYIYEPLQENIGCQTQLLTQETSKTVKASSQDCETMTDEKEPQVAVLLQNISSTDIRERLIERYYYSSPRTTVLVTDAETQVNLISTAYRGHTRDVYLKETSMDYRVRSFKESEDTIIEESSEHDDSDNGVPVTSTASYSEYVKHLLHEGSVTEVWEKGQPTHSVYESYQSRREYGSVREQASMAMEEPVAAADVGIQITFDSHTHSSPSDTEISRSESPLSGSSYTYEAYMIRSRLGQICEVQCQFCPTHITSASQTDHHGHGIQSERRETLSEDIFDSYHRKLIKDEIAEAWTQVEHDSEYRETTQLEQISEPIDMIEERFLEITEKKSKKVFSQIKITEEYTEDEDLIVCELGVQTDPHDDHHYHITPKEPYSSMTSRIETEKHLVHESIQTSVIHLANIIATGDLEWADSELREVIKTGIKFIGRDIHQFEETSFTKYKSQHSRFEYDSPEKVLVTTGTQVIPIELNLEKRFQKEWTTETMSFHHHHHHHKASEAFQEESDISDKVEMLTEGIHHTPKILVQLRQRTLQYELFESQYSTTSMHWNNIREVASPRTGLFAPVAMAIRRGWIRLGEVNEYIDPMTGVAIPLETAYQQGRIRLASTSSSYDRSIITNTPILLLIERVYFSWCKAYLTSVIDTATGEVLTPDTAILNGILETTEDEIRLLDSATNTWITIEEGAGRQIIQLEPSTPTTESMEDELDEPASCKVYQLTHICPGGEPSPWLNPLEAVRLGLLNWENGEVAADWPARPVIRSTDTTGQFSSDDFIPTRWCSFLTAKQAGWLRFTEELEPRRHITTSGMPNNEPGSLILSKQVNLLAPSQPSLNYLEEDDISEPKYQQQNHQPQHASHSHRTELYIPRTRSEEVYPIIDNINSSNLFPSINVIAGHSKSASFTRMNTKQSVFNEYHHKLIPSRIQIQHESDERSWASETQIWEEYQDTSSRTISPDNSDTHGHR</sequence>
<feature type="domain" description="Desmoplakin SH3" evidence="4">
    <location>
        <begin position="223"/>
        <end position="262"/>
    </location>
</feature>
<feature type="region of interest" description="Disordered" evidence="3">
    <location>
        <begin position="295"/>
        <end position="325"/>
    </location>
</feature>
<keyword evidence="5" id="KW-1185">Reference proteome</keyword>
<feature type="region of interest" description="Disordered" evidence="3">
    <location>
        <begin position="1456"/>
        <end position="1477"/>
    </location>
</feature>
<evidence type="ECO:0000256" key="2">
    <source>
        <dbReference type="ARBA" id="ARBA00022737"/>
    </source>
</evidence>
<feature type="compositionally biased region" description="Low complexity" evidence="3">
    <location>
        <begin position="354"/>
        <end position="368"/>
    </location>
</feature>
<proteinExistence type="predicted"/>
<evidence type="ECO:0000313" key="5">
    <source>
        <dbReference type="Proteomes" id="UP000050795"/>
    </source>
</evidence>
<reference evidence="5" key="1">
    <citation type="submission" date="2022-06" db="EMBL/GenBank/DDBJ databases">
        <authorList>
            <person name="Berger JAMES D."/>
            <person name="Berger JAMES D."/>
        </authorList>
    </citation>
    <scope>NUCLEOTIDE SEQUENCE [LARGE SCALE GENOMIC DNA]</scope>
</reference>
<dbReference type="SUPFAM" id="SSF75399">
    <property type="entry name" value="Plakin repeat"/>
    <property type="match status" value="1"/>
</dbReference>
<feature type="compositionally biased region" description="Polar residues" evidence="3">
    <location>
        <begin position="2095"/>
        <end position="2106"/>
    </location>
</feature>
<feature type="compositionally biased region" description="Polar residues" evidence="3">
    <location>
        <begin position="295"/>
        <end position="308"/>
    </location>
</feature>
<feature type="region of interest" description="Disordered" evidence="3">
    <location>
        <begin position="2194"/>
        <end position="2214"/>
    </location>
</feature>
<dbReference type="Proteomes" id="UP000050795">
    <property type="component" value="Unassembled WGS sequence"/>
</dbReference>
<evidence type="ECO:0000256" key="3">
    <source>
        <dbReference type="SAM" id="MobiDB-lite"/>
    </source>
</evidence>
<feature type="compositionally biased region" description="Polar residues" evidence="3">
    <location>
        <begin position="2197"/>
        <end position="2207"/>
    </location>
</feature>
<name>A0AA85KBN6_TRIRE</name>
<dbReference type="Pfam" id="PF17902">
    <property type="entry name" value="SH3_10"/>
    <property type="match status" value="1"/>
</dbReference>
<evidence type="ECO:0000256" key="1">
    <source>
        <dbReference type="ARBA" id="ARBA00022553"/>
    </source>
</evidence>
<dbReference type="InterPro" id="IPR035915">
    <property type="entry name" value="Plakin_repeat_sf"/>
</dbReference>